<keyword evidence="2" id="KW-1185">Reference proteome</keyword>
<name>A0ACB9A543_9ASTR</name>
<organism evidence="1 2">
    <name type="scientific">Smallanthus sonchifolius</name>
    <dbReference type="NCBI Taxonomy" id="185202"/>
    <lineage>
        <taxon>Eukaryota</taxon>
        <taxon>Viridiplantae</taxon>
        <taxon>Streptophyta</taxon>
        <taxon>Embryophyta</taxon>
        <taxon>Tracheophyta</taxon>
        <taxon>Spermatophyta</taxon>
        <taxon>Magnoliopsida</taxon>
        <taxon>eudicotyledons</taxon>
        <taxon>Gunneridae</taxon>
        <taxon>Pentapetalae</taxon>
        <taxon>asterids</taxon>
        <taxon>campanulids</taxon>
        <taxon>Asterales</taxon>
        <taxon>Asteraceae</taxon>
        <taxon>Asteroideae</taxon>
        <taxon>Heliantheae alliance</taxon>
        <taxon>Millerieae</taxon>
        <taxon>Smallanthus</taxon>
    </lineage>
</organism>
<reference evidence="2" key="1">
    <citation type="journal article" date="2022" name="Mol. Ecol. Resour.">
        <title>The genomes of chicory, endive, great burdock and yacon provide insights into Asteraceae palaeo-polyploidization history and plant inulin production.</title>
        <authorList>
            <person name="Fan W."/>
            <person name="Wang S."/>
            <person name="Wang H."/>
            <person name="Wang A."/>
            <person name="Jiang F."/>
            <person name="Liu H."/>
            <person name="Zhao H."/>
            <person name="Xu D."/>
            <person name="Zhang Y."/>
        </authorList>
    </citation>
    <scope>NUCLEOTIDE SEQUENCE [LARGE SCALE GENOMIC DNA]</scope>
    <source>
        <strain evidence="2">cv. Yunnan</strain>
    </source>
</reference>
<protein>
    <submittedName>
        <fullName evidence="1">Uncharacterized protein</fullName>
    </submittedName>
</protein>
<sequence length="101" mass="10864">MIASCLPSLLHACDTSSAGAAASSTLMLFAYMMPESASIYVNGCSSPTDGWLRNPVATEGQGFINIMRNFDFLTKHPSENLQNMKTIFPVVLSRCISIIAS</sequence>
<reference evidence="1 2" key="2">
    <citation type="journal article" date="2022" name="Mol. Ecol. Resour.">
        <title>The genomes of chicory, endive, great burdock and yacon provide insights into Asteraceae paleo-polyploidization history and plant inulin production.</title>
        <authorList>
            <person name="Fan W."/>
            <person name="Wang S."/>
            <person name="Wang H."/>
            <person name="Wang A."/>
            <person name="Jiang F."/>
            <person name="Liu H."/>
            <person name="Zhao H."/>
            <person name="Xu D."/>
            <person name="Zhang Y."/>
        </authorList>
    </citation>
    <scope>NUCLEOTIDE SEQUENCE [LARGE SCALE GENOMIC DNA]</scope>
    <source>
        <strain evidence="2">cv. Yunnan</strain>
        <tissue evidence="1">Leaves</tissue>
    </source>
</reference>
<dbReference type="EMBL" id="CM042042">
    <property type="protein sequence ID" value="KAI3704508.1"/>
    <property type="molecule type" value="Genomic_DNA"/>
</dbReference>
<evidence type="ECO:0000313" key="2">
    <source>
        <dbReference type="Proteomes" id="UP001056120"/>
    </source>
</evidence>
<proteinExistence type="predicted"/>
<dbReference type="Proteomes" id="UP001056120">
    <property type="component" value="Linkage Group LG25"/>
</dbReference>
<comment type="caution">
    <text evidence="1">The sequence shown here is derived from an EMBL/GenBank/DDBJ whole genome shotgun (WGS) entry which is preliminary data.</text>
</comment>
<accession>A0ACB9A543</accession>
<gene>
    <name evidence="1" type="ORF">L1987_74730</name>
</gene>
<evidence type="ECO:0000313" key="1">
    <source>
        <dbReference type="EMBL" id="KAI3704508.1"/>
    </source>
</evidence>